<proteinExistence type="predicted"/>
<dbReference type="EMBL" id="JAPVEA010000002">
    <property type="protein sequence ID" value="KAJ5460693.1"/>
    <property type="molecule type" value="Genomic_DNA"/>
</dbReference>
<reference evidence="1" key="1">
    <citation type="submission" date="2022-12" db="EMBL/GenBank/DDBJ databases">
        <authorList>
            <person name="Petersen C."/>
        </authorList>
    </citation>
    <scope>NUCLEOTIDE SEQUENCE</scope>
    <source>
        <strain evidence="1">IBT 16125</strain>
    </source>
</reference>
<evidence type="ECO:0000313" key="1">
    <source>
        <dbReference type="EMBL" id="KAJ5460693.1"/>
    </source>
</evidence>
<keyword evidence="2" id="KW-1185">Reference proteome</keyword>
<name>A0AAD6CCN0_9EURO</name>
<dbReference type="Proteomes" id="UP001213681">
    <property type="component" value="Unassembled WGS sequence"/>
</dbReference>
<accession>A0AAD6CCN0</accession>
<gene>
    <name evidence="1" type="ORF">N7458_002245</name>
</gene>
<protein>
    <submittedName>
        <fullName evidence="1">Uncharacterized protein</fullName>
    </submittedName>
</protein>
<sequence>MSYDHSVADIRSLGTQPATISPNLLQNLPVGLGVLLRSLDSQACLILTKLSIVQLLDLGTNPILQTLLGTLETADKTLLRSKLATRIVQIFGGLVQFAQRVRKPLVEILVRDTEPCNFSLGLGEFLGHLLDFGLLGDDLLLGHGQFLLERLNESFALAVIFGIFLHPALHLRLVLLELLLCHVLLELGQELLVLVIQLDVAMLTAIKITFELHVDGFLLSNGHFETVDFSPGDIELHLKRMICGH</sequence>
<evidence type="ECO:0000313" key="2">
    <source>
        <dbReference type="Proteomes" id="UP001213681"/>
    </source>
</evidence>
<reference evidence="1" key="2">
    <citation type="journal article" date="2023" name="IMA Fungus">
        <title>Comparative genomic study of the Penicillium genus elucidates a diverse pangenome and 15 lateral gene transfer events.</title>
        <authorList>
            <person name="Petersen C."/>
            <person name="Sorensen T."/>
            <person name="Nielsen M.R."/>
            <person name="Sondergaard T.E."/>
            <person name="Sorensen J.L."/>
            <person name="Fitzpatrick D.A."/>
            <person name="Frisvad J.C."/>
            <person name="Nielsen K.L."/>
        </authorList>
    </citation>
    <scope>NUCLEOTIDE SEQUENCE</scope>
    <source>
        <strain evidence="1">IBT 16125</strain>
    </source>
</reference>
<comment type="caution">
    <text evidence="1">The sequence shown here is derived from an EMBL/GenBank/DDBJ whole genome shotgun (WGS) entry which is preliminary data.</text>
</comment>
<dbReference type="RefSeq" id="XP_056769735.1">
    <property type="nucleotide sequence ID" value="XM_056905628.1"/>
</dbReference>
<dbReference type="AlphaFoldDB" id="A0AAD6CCN0"/>
<organism evidence="1 2">
    <name type="scientific">Penicillium daleae</name>
    <dbReference type="NCBI Taxonomy" id="63821"/>
    <lineage>
        <taxon>Eukaryota</taxon>
        <taxon>Fungi</taxon>
        <taxon>Dikarya</taxon>
        <taxon>Ascomycota</taxon>
        <taxon>Pezizomycotina</taxon>
        <taxon>Eurotiomycetes</taxon>
        <taxon>Eurotiomycetidae</taxon>
        <taxon>Eurotiales</taxon>
        <taxon>Aspergillaceae</taxon>
        <taxon>Penicillium</taxon>
    </lineage>
</organism>
<dbReference type="GeneID" id="81595871"/>